<dbReference type="RefSeq" id="WP_152649526.1">
    <property type="nucleotide sequence ID" value="NZ_BBRC01000005.1"/>
</dbReference>
<reference evidence="2 3" key="1">
    <citation type="submission" date="2020-07" db="EMBL/GenBank/DDBJ databases">
        <title>Sequencing the genomes of 1000 actinobacteria strains.</title>
        <authorList>
            <person name="Klenk H.-P."/>
        </authorList>
    </citation>
    <scope>NUCLEOTIDE SEQUENCE [LARGE SCALE GENOMIC DNA]</scope>
    <source>
        <strain evidence="2 3">DSM 19970</strain>
    </source>
</reference>
<proteinExistence type="predicted"/>
<keyword evidence="1" id="KW-1133">Transmembrane helix</keyword>
<name>A0A7Y9Z9C2_9MICO</name>
<dbReference type="EMBL" id="JACBZO010000001">
    <property type="protein sequence ID" value="NYI41187.1"/>
    <property type="molecule type" value="Genomic_DNA"/>
</dbReference>
<organism evidence="2 3">
    <name type="scientific">Demequina lutea</name>
    <dbReference type="NCBI Taxonomy" id="431489"/>
    <lineage>
        <taxon>Bacteria</taxon>
        <taxon>Bacillati</taxon>
        <taxon>Actinomycetota</taxon>
        <taxon>Actinomycetes</taxon>
        <taxon>Micrococcales</taxon>
        <taxon>Demequinaceae</taxon>
        <taxon>Demequina</taxon>
    </lineage>
</organism>
<comment type="caution">
    <text evidence="2">The sequence shown here is derived from an EMBL/GenBank/DDBJ whole genome shotgun (WGS) entry which is preliminary data.</text>
</comment>
<keyword evidence="1" id="KW-0472">Membrane</keyword>
<protein>
    <recommendedName>
        <fullName evidence="4">Protein kinase domain-containing protein</fullName>
    </recommendedName>
</protein>
<evidence type="ECO:0008006" key="4">
    <source>
        <dbReference type="Google" id="ProtNLM"/>
    </source>
</evidence>
<dbReference type="OrthoDB" id="3778994at2"/>
<dbReference type="SUPFAM" id="SSF56112">
    <property type="entry name" value="Protein kinase-like (PK-like)"/>
    <property type="match status" value="1"/>
</dbReference>
<evidence type="ECO:0000256" key="1">
    <source>
        <dbReference type="SAM" id="Phobius"/>
    </source>
</evidence>
<keyword evidence="1" id="KW-0812">Transmembrane</keyword>
<accession>A0A7Y9Z9C2</accession>
<dbReference type="Proteomes" id="UP000547973">
    <property type="component" value="Unassembled WGS sequence"/>
</dbReference>
<keyword evidence="3" id="KW-1185">Reference proteome</keyword>
<sequence length="475" mass="49633">MTSVQSGRHVERVVGTGTDEFDRVRSRVEGLVRLGSPHFLVPSRVTMTPGDQVAVTEPPHDHDTLRAVLDARGALRAGECVWLGTAVAEALAVLHKGGLVHGALDGEAVVIDRGRVRLARLVDGADDAHAADDIAALGRLLASAVRESDSDRIDAWTEPMTHPNREGRPTAAMVVHALASCAHPEEVLVPAVGVASALRRAVLANQRSTDYGTVEHGTVEHGTVEHGTVEHGTVEHGTVEHGNVERGAVTHSAAVPLRESRWWRLRLNATRALLRIGVAITALGLVGGLGLGAAWATHLGPWAGAKAAAAEAPPGTPGGGSSAIVTVTGVAVAPSEAQLFQAPNDAAERLTVARFEALARGDGEALVALTAEGSLARADAEDTAMALRNGLLRFDGLQGSVEDSVRLGGAADPLPADGGRAVVRVRYRLGPHDVVERGQTRSYDNYEQTVDLILQWVDGSGWLVSDAMTVTESGG</sequence>
<gene>
    <name evidence="2" type="ORF">BKA03_001306</name>
</gene>
<evidence type="ECO:0000313" key="3">
    <source>
        <dbReference type="Proteomes" id="UP000547973"/>
    </source>
</evidence>
<dbReference type="AlphaFoldDB" id="A0A7Y9Z9C2"/>
<evidence type="ECO:0000313" key="2">
    <source>
        <dbReference type="EMBL" id="NYI41187.1"/>
    </source>
</evidence>
<dbReference type="InterPro" id="IPR011009">
    <property type="entry name" value="Kinase-like_dom_sf"/>
</dbReference>
<dbReference type="Gene3D" id="1.10.510.10">
    <property type="entry name" value="Transferase(Phosphotransferase) domain 1"/>
    <property type="match status" value="1"/>
</dbReference>
<feature type="transmembrane region" description="Helical" evidence="1">
    <location>
        <begin position="272"/>
        <end position="296"/>
    </location>
</feature>